<keyword evidence="4" id="KW-0472">Membrane</keyword>
<dbReference type="InterPro" id="IPR006260">
    <property type="entry name" value="TonB/TolA_C"/>
</dbReference>
<evidence type="ECO:0000313" key="6">
    <source>
        <dbReference type="EMBL" id="PZR12803.1"/>
    </source>
</evidence>
<dbReference type="AlphaFoldDB" id="A0A2W5THR9"/>
<evidence type="ECO:0000256" key="2">
    <source>
        <dbReference type="ARBA" id="ARBA00022692"/>
    </source>
</evidence>
<name>A0A2W5THR9_9BACT</name>
<organism evidence="6 7">
    <name type="scientific">Archangium gephyra</name>
    <dbReference type="NCBI Taxonomy" id="48"/>
    <lineage>
        <taxon>Bacteria</taxon>
        <taxon>Pseudomonadati</taxon>
        <taxon>Myxococcota</taxon>
        <taxon>Myxococcia</taxon>
        <taxon>Myxococcales</taxon>
        <taxon>Cystobacterineae</taxon>
        <taxon>Archangiaceae</taxon>
        <taxon>Archangium</taxon>
    </lineage>
</organism>
<evidence type="ECO:0000256" key="5">
    <source>
        <dbReference type="SAM" id="MobiDB-lite"/>
    </source>
</evidence>
<keyword evidence="2" id="KW-0812">Transmembrane</keyword>
<dbReference type="Pfam" id="PF13103">
    <property type="entry name" value="TonB_2"/>
    <property type="match status" value="1"/>
</dbReference>
<evidence type="ECO:0000313" key="7">
    <source>
        <dbReference type="Proteomes" id="UP000249061"/>
    </source>
</evidence>
<evidence type="ECO:0000256" key="3">
    <source>
        <dbReference type="ARBA" id="ARBA00022989"/>
    </source>
</evidence>
<accession>A0A2W5THR9</accession>
<feature type="region of interest" description="Disordered" evidence="5">
    <location>
        <begin position="107"/>
        <end position="132"/>
    </location>
</feature>
<dbReference type="Gene3D" id="3.30.1150.10">
    <property type="match status" value="1"/>
</dbReference>
<evidence type="ECO:0000256" key="4">
    <source>
        <dbReference type="ARBA" id="ARBA00023136"/>
    </source>
</evidence>
<dbReference type="EMBL" id="QFQP01000011">
    <property type="protein sequence ID" value="PZR12803.1"/>
    <property type="molecule type" value="Genomic_DNA"/>
</dbReference>
<dbReference type="GO" id="GO:0016020">
    <property type="term" value="C:membrane"/>
    <property type="evidence" value="ECO:0007669"/>
    <property type="project" value="UniProtKB-SubCell"/>
</dbReference>
<dbReference type="NCBIfam" id="TIGR01352">
    <property type="entry name" value="tonB_Cterm"/>
    <property type="match status" value="1"/>
</dbReference>
<gene>
    <name evidence="6" type="ORF">DI536_14665</name>
</gene>
<sequence>MPDSTIVLRLDAGVEPQVVMETGLRGLEAPKNIVGDLARETLGKGRVERGLVHPYYSQLGKALLKNWDADRVARSGLKGLIQQTGENMRAYNEMWQERAQAYGSSANPMGDVQQESNRRGAVNDRVGGGVNGMDLEQRKEMQRSMREQFRATRRAVIRVVQDSEGRVTRVELVQPSNDSNVDKEALNDVRTAAQKLPPPPSEALEGKTTLSSLWSFELTVSISPPVPTFTFEFDEALGFIDARLPLDRRIYKKVRLVAVE</sequence>
<reference evidence="6 7" key="1">
    <citation type="submission" date="2017-08" db="EMBL/GenBank/DDBJ databases">
        <title>Infants hospitalized years apart are colonized by the same room-sourced microbial strains.</title>
        <authorList>
            <person name="Brooks B."/>
            <person name="Olm M.R."/>
            <person name="Firek B.A."/>
            <person name="Baker R."/>
            <person name="Thomas B.C."/>
            <person name="Morowitz M.J."/>
            <person name="Banfield J.F."/>
        </authorList>
    </citation>
    <scope>NUCLEOTIDE SEQUENCE [LARGE SCALE GENOMIC DNA]</scope>
    <source>
        <strain evidence="6">S2_003_000_R2_14</strain>
    </source>
</reference>
<proteinExistence type="predicted"/>
<dbReference type="SUPFAM" id="SSF74653">
    <property type="entry name" value="TolA/TonB C-terminal domain"/>
    <property type="match status" value="1"/>
</dbReference>
<comment type="subcellular location">
    <subcellularLocation>
        <location evidence="1">Membrane</location>
        <topology evidence="1">Single-pass membrane protein</topology>
    </subcellularLocation>
</comment>
<comment type="caution">
    <text evidence="6">The sequence shown here is derived from an EMBL/GenBank/DDBJ whole genome shotgun (WGS) entry which is preliminary data.</text>
</comment>
<evidence type="ECO:0000256" key="1">
    <source>
        <dbReference type="ARBA" id="ARBA00004167"/>
    </source>
</evidence>
<protein>
    <submittedName>
        <fullName evidence="6">Energy transducer TonB</fullName>
    </submittedName>
</protein>
<keyword evidence="3" id="KW-1133">Transmembrane helix</keyword>
<dbReference type="Proteomes" id="UP000249061">
    <property type="component" value="Unassembled WGS sequence"/>
</dbReference>